<dbReference type="InterPro" id="IPR051781">
    <property type="entry name" value="Metallo-dep_Hydrolase"/>
</dbReference>
<protein>
    <recommendedName>
        <fullName evidence="1">Amidohydrolase-related domain-containing protein</fullName>
    </recommendedName>
</protein>
<dbReference type="InterPro" id="IPR006680">
    <property type="entry name" value="Amidohydro-rel"/>
</dbReference>
<dbReference type="PANTHER" id="PTHR43135:SF3">
    <property type="entry name" value="ALPHA-D-RIBOSE 1-METHYLPHOSPHONATE 5-TRIPHOSPHATE DIPHOSPHATASE"/>
    <property type="match status" value="1"/>
</dbReference>
<sequence length="338" mass="34909">MPQLDDSSRLDSSRLDLGPLAARVRRSLNGGHPGATGVALPPFVDHHVHLMLVSPDALAGGNLAGVVDLGAPLDVVTAARSREGLPRADFAGAFLTAPGGYPVGRAWAVEGCAREVPTAADDGRGALPSPAEAAVAEQHAFGASVIKVALNASAGPVFDTATLDEIVAAAHERRMPVVAHVEGDGTARLAIEAGVDALAHTPFTEHVDDELVAQAVALGQRWISTLYVAGYGERTPDAERAVDNLRRFHAAGGRVLYGTDLGNGDQPLGVNPRELDLLVEAGLAAPDVLDALTDPWPRDEPAEGVVTFAADPAPATLDDLPAWLAAAVVVPAEELETL</sequence>
<dbReference type="RefSeq" id="WP_067880061.1">
    <property type="nucleotide sequence ID" value="NZ_CP013979.1"/>
</dbReference>
<dbReference type="Proteomes" id="UP000078437">
    <property type="component" value="Chromosome"/>
</dbReference>
<organism evidence="2 3">
    <name type="scientific">Agromyces aureus</name>
    <dbReference type="NCBI Taxonomy" id="453304"/>
    <lineage>
        <taxon>Bacteria</taxon>
        <taxon>Bacillati</taxon>
        <taxon>Actinomycetota</taxon>
        <taxon>Actinomycetes</taxon>
        <taxon>Micrococcales</taxon>
        <taxon>Microbacteriaceae</taxon>
        <taxon>Agromyces</taxon>
    </lineage>
</organism>
<accession>A0A191WJ45</accession>
<gene>
    <name evidence="2" type="ORF">ATC03_17770</name>
</gene>
<dbReference type="SUPFAM" id="SSF51556">
    <property type="entry name" value="Metallo-dependent hydrolases"/>
    <property type="match status" value="1"/>
</dbReference>
<dbReference type="Gene3D" id="3.20.20.140">
    <property type="entry name" value="Metal-dependent hydrolases"/>
    <property type="match status" value="1"/>
</dbReference>
<feature type="domain" description="Amidohydrolase-related" evidence="1">
    <location>
        <begin position="39"/>
        <end position="291"/>
    </location>
</feature>
<reference evidence="3" key="2">
    <citation type="submission" date="2016-01" db="EMBL/GenBank/DDBJ databases">
        <title>Complete genome sequence of Agromyces aureus AR33T and comparison with related organisms.</title>
        <authorList>
            <person name="Corretto E."/>
            <person name="Antonielli L."/>
            <person name="Sessitsch A."/>
            <person name="Brader G."/>
        </authorList>
    </citation>
    <scope>NUCLEOTIDE SEQUENCE [LARGE SCALE GENOMIC DNA]</scope>
    <source>
        <strain evidence="3">AR33</strain>
    </source>
</reference>
<dbReference type="STRING" id="453304.ATC03_17770"/>
<dbReference type="Pfam" id="PF01979">
    <property type="entry name" value="Amidohydro_1"/>
    <property type="match status" value="1"/>
</dbReference>
<dbReference type="GO" id="GO:0016787">
    <property type="term" value="F:hydrolase activity"/>
    <property type="evidence" value="ECO:0007669"/>
    <property type="project" value="InterPro"/>
</dbReference>
<dbReference type="KEGG" id="agy:ATC03_17770"/>
<dbReference type="AlphaFoldDB" id="A0A191WJ45"/>
<dbReference type="InterPro" id="IPR032466">
    <property type="entry name" value="Metal_Hydrolase"/>
</dbReference>
<dbReference type="PANTHER" id="PTHR43135">
    <property type="entry name" value="ALPHA-D-RIBOSE 1-METHYLPHOSPHONATE 5-TRIPHOSPHATE DIPHOSPHATASE"/>
    <property type="match status" value="1"/>
</dbReference>
<dbReference type="EMBL" id="CP013979">
    <property type="protein sequence ID" value="ANJ28276.1"/>
    <property type="molecule type" value="Genomic_DNA"/>
</dbReference>
<dbReference type="OrthoDB" id="3514520at2"/>
<evidence type="ECO:0000313" key="2">
    <source>
        <dbReference type="EMBL" id="ANJ28276.1"/>
    </source>
</evidence>
<reference evidence="2 3" key="1">
    <citation type="journal article" date="2016" name="Int. J. Syst. Evol. Microbiol.">
        <title>Agromyces aureus sp. nov., isolated from the rhizosphere of Salix caprea L. grown in a heavy-metal-contaminated soil.</title>
        <authorList>
            <person name="Corretto E."/>
            <person name="Antonielli L."/>
            <person name="Sessitsch A."/>
            <person name="Compant S."/>
            <person name="Gorfer M."/>
            <person name="Kuffner M."/>
            <person name="Brader G."/>
        </authorList>
    </citation>
    <scope>NUCLEOTIDE SEQUENCE [LARGE SCALE GENOMIC DNA]</scope>
    <source>
        <strain evidence="2 3">AR33</strain>
    </source>
</reference>
<name>A0A191WJ45_9MICO</name>
<keyword evidence="3" id="KW-1185">Reference proteome</keyword>
<proteinExistence type="predicted"/>
<evidence type="ECO:0000313" key="3">
    <source>
        <dbReference type="Proteomes" id="UP000078437"/>
    </source>
</evidence>
<evidence type="ECO:0000259" key="1">
    <source>
        <dbReference type="Pfam" id="PF01979"/>
    </source>
</evidence>